<dbReference type="CDD" id="cd07313">
    <property type="entry name" value="terB_like_2"/>
    <property type="match status" value="1"/>
</dbReference>
<organism evidence="2 3">
    <name type="scientific">Yoonia rhodophyticola</name>
    <dbReference type="NCBI Taxonomy" id="3137370"/>
    <lineage>
        <taxon>Bacteria</taxon>
        <taxon>Pseudomonadati</taxon>
        <taxon>Pseudomonadota</taxon>
        <taxon>Alphaproteobacteria</taxon>
        <taxon>Rhodobacterales</taxon>
        <taxon>Paracoccaceae</taxon>
        <taxon>Yoonia</taxon>
    </lineage>
</organism>
<dbReference type="InterPro" id="IPR007791">
    <property type="entry name" value="DjlA_N"/>
</dbReference>
<dbReference type="Pfam" id="PF05099">
    <property type="entry name" value="TerB"/>
    <property type="match status" value="1"/>
</dbReference>
<dbReference type="InterPro" id="IPR029024">
    <property type="entry name" value="TerB-like"/>
</dbReference>
<evidence type="ECO:0000313" key="3">
    <source>
        <dbReference type="Proteomes" id="UP001470809"/>
    </source>
</evidence>
<name>A0AAN0NLR0_9RHOB</name>
<evidence type="ECO:0000313" key="2">
    <source>
        <dbReference type="EMBL" id="WZU69477.1"/>
    </source>
</evidence>
<reference evidence="2" key="1">
    <citation type="submission" date="2024-08" db="EMBL/GenBank/DDBJ databases">
        <title>Phylogenomic analyses of a clade within the roseobacter group suggest taxonomic reassignments of species of the genera Aestuariivita, Citreicella, Loktanella, Nautella, Pelagibaca, Ruegeria, Thalassobius, Thiobacimonas and Tropicibacter, and the proposal o.</title>
        <authorList>
            <person name="Jeon C.O."/>
        </authorList>
    </citation>
    <scope>NUCLEOTIDE SEQUENCE</scope>
    <source>
        <strain evidence="2">SS1-5</strain>
    </source>
</reference>
<dbReference type="SUPFAM" id="SSF158682">
    <property type="entry name" value="TerB-like"/>
    <property type="match status" value="1"/>
</dbReference>
<sequence>MFGDLLKRLTAHEPVTLPDADARLALGALLVRIARTDGDYAKVEIERIDRALMLRYDLTSSEAASLRAECEALEDEAPDTVRFTRAIKDAVEHADRLALVEAMWSIVMADGKRDDEEDSLMRMVVSLLGVTDQESHTARLRVTE</sequence>
<dbReference type="Gene3D" id="1.10.3680.10">
    <property type="entry name" value="TerB-like"/>
    <property type="match status" value="1"/>
</dbReference>
<evidence type="ECO:0000259" key="1">
    <source>
        <dbReference type="Pfam" id="PF05099"/>
    </source>
</evidence>
<dbReference type="RefSeq" id="WP_342078770.1">
    <property type="nucleotide sequence ID" value="NZ_CP151767.2"/>
</dbReference>
<feature type="domain" description="Co-chaperone DjlA N-terminal" evidence="1">
    <location>
        <begin position="23"/>
        <end position="139"/>
    </location>
</feature>
<dbReference type="KEGG" id="yrh:AABB31_11920"/>
<dbReference type="Proteomes" id="UP001470809">
    <property type="component" value="Chromosome"/>
</dbReference>
<accession>A0AAN0NLR0</accession>
<gene>
    <name evidence="2" type="ORF">AABB31_11920</name>
</gene>
<keyword evidence="3" id="KW-1185">Reference proteome</keyword>
<protein>
    <submittedName>
        <fullName evidence="2">TerB family tellurite resistance protein</fullName>
    </submittedName>
</protein>
<dbReference type="AlphaFoldDB" id="A0AAN0NLR0"/>
<proteinExistence type="predicted"/>
<dbReference type="EMBL" id="CP151767">
    <property type="protein sequence ID" value="WZU69477.1"/>
    <property type="molecule type" value="Genomic_DNA"/>
</dbReference>